<feature type="compositionally biased region" description="Polar residues" evidence="2">
    <location>
        <begin position="1024"/>
        <end position="1047"/>
    </location>
</feature>
<name>A0ABR4NJ22_9FUNG</name>
<dbReference type="Proteomes" id="UP001527925">
    <property type="component" value="Unassembled WGS sequence"/>
</dbReference>
<feature type="compositionally biased region" description="Polar residues" evidence="2">
    <location>
        <begin position="219"/>
        <end position="237"/>
    </location>
</feature>
<feature type="compositionally biased region" description="Low complexity" evidence="2">
    <location>
        <begin position="462"/>
        <end position="475"/>
    </location>
</feature>
<feature type="region of interest" description="Disordered" evidence="2">
    <location>
        <begin position="431"/>
        <end position="493"/>
    </location>
</feature>
<dbReference type="CDD" id="cd04519">
    <property type="entry name" value="RasGAP"/>
    <property type="match status" value="1"/>
</dbReference>
<keyword evidence="1" id="KW-0343">GTPase activation</keyword>
<proteinExistence type="predicted"/>
<feature type="compositionally biased region" description="Basic and acidic residues" evidence="2">
    <location>
        <begin position="898"/>
        <end position="917"/>
    </location>
</feature>
<feature type="compositionally biased region" description="Low complexity" evidence="2">
    <location>
        <begin position="1114"/>
        <end position="1123"/>
    </location>
</feature>
<sequence length="1389" mass="142626">MSHKRCASASELATDPRVRSRASQSALSVAMSPYDQRVMDLLLADNAALLEIVCHSPFVGDTAATVSKGVLTLLKYRSPHTTEDFLKRIFRTRAVEYICKSRDLSDIIRDNSMATMLLNAFAKACGYGFLSISLTAPLNGIFGLLEECEIDPAKLKGKVTSPAGTVDSGIGSASTASPHMPAGDITAAGQHGSAHSASLAGSTPAGAGGSASADPGSSHTGATSAAVSPNSTASPAEQQLEEHRRNLETACTRLFAHIFENKRRMPSSLRRMCFFLLTTVNEMADFSPNDIAERARLATAKRAASPASNQALALMPHSSTQQSLATSKSSMFGRSSMYGAALGASGGSSILGASSSAMGVSVAGLGSSSSTGATVSSPVALSSAAATPSASAHAANGSQDNLQLMGSSSIGAAGGSRKLLRMLSFKKKNKVAGSNSHLAGTKDARDGSQSPGASLPSPHPLGSSANSSSIAGSNARLHDECSGSPHAPSFMGSTDEEALGLASLPGPALSERASSKKPLLRRLSAADSVGSRHHAGEPGAEGAPASPLSLRIRRNQTSVASSVRQMQPLSGSSGSQEPSAPSIVIDPSRSAEKLAHSSSFMVDVLAAGANVSMLPALSIGPSSGGAGGGSISASSTSNQLAHYAGSAYGPSGGVSPNAVPSPTALTFSISGIGFANIRMRASNSNLSTLGTSPRSAGWLTVAEKVVGSFLFLRFFVPAITSPETNALLLSDKLTPQRRRGLVLCGKLLTALCNDIEFGNKEDYLMPFNDYLKNYRDSMKEYINYAASPDSLKPSNSSASEFPGTSIGGGGSGGSAGSGDGGGGGGGEEDRDGVLSIDDDVGGTPVGRQSTITKESAAAMSRGPTRVDKVPERAIRSENALDASTLRGDSSIGVGDVHGGGHDTFERAVSKKLPDSHPHTPLAEQTDPADGQASSAGTSAVSAMPATPATPATPNTPQGQALAQMIAGIYAMDGASTIRPRKAAAASFSQSLTLTRSNPISRAVELSPVEHVQTEMLLEHAQEGIETQTETTSGQSNSATPQQSSPVLQRNRNAQHNAAAGSETGSGPISGHGMHRKQASSASLVSSNSQLNQHQKQMSQSSHKASTPKKHHQHQQQQQQPNLQLAAAPKKKALYKGGLSRSMPSLADVWSAPASSAPHAPQAHDAPIKGRHKPQASDPSSHRTGSSLYPPGGSTASGRRKKSEDLYPPRSPLSQLAGSTSLAEDATHSKSLSASAEMSKSVSSSMASVGVSSGGGALRGGKGAGSIGTIAPSTNTESVSKLALPPNVIEADLTSLFTCLVKNIDKVEREVDERVRDLPDRRIAHLVTANFHDLRTLLESGPYADPERAGGAAAAAAAHKKKSGSWWSRIFKTSAKAFGSRSSSNVESNE</sequence>
<gene>
    <name evidence="4" type="ORF">HK105_201115</name>
</gene>
<feature type="compositionally biased region" description="Gly residues" evidence="2">
    <location>
        <begin position="1251"/>
        <end position="1265"/>
    </location>
</feature>
<protein>
    <recommendedName>
        <fullName evidence="3">Ras-GAP domain-containing protein</fullName>
    </recommendedName>
</protein>
<dbReference type="EMBL" id="JADGIZ020000003">
    <property type="protein sequence ID" value="KAL2919469.1"/>
    <property type="molecule type" value="Genomic_DNA"/>
</dbReference>
<feature type="compositionally biased region" description="Low complexity" evidence="2">
    <location>
        <begin position="1078"/>
        <end position="1104"/>
    </location>
</feature>
<reference evidence="4 5" key="1">
    <citation type="submission" date="2023-09" db="EMBL/GenBank/DDBJ databases">
        <title>Pangenome analysis of Batrachochytrium dendrobatidis and related Chytrids.</title>
        <authorList>
            <person name="Yacoub M.N."/>
            <person name="Stajich J.E."/>
            <person name="James T.Y."/>
        </authorList>
    </citation>
    <scope>NUCLEOTIDE SEQUENCE [LARGE SCALE GENOMIC DNA]</scope>
    <source>
        <strain evidence="4 5">JEL0888</strain>
    </source>
</reference>
<feature type="domain" description="Ras-GAP" evidence="3">
    <location>
        <begin position="82"/>
        <end position="282"/>
    </location>
</feature>
<keyword evidence="5" id="KW-1185">Reference proteome</keyword>
<feature type="compositionally biased region" description="Low complexity" evidence="2">
    <location>
        <begin position="1048"/>
        <end position="1059"/>
    </location>
</feature>
<feature type="compositionally biased region" description="Polar residues" evidence="2">
    <location>
        <begin position="1211"/>
        <end position="1221"/>
    </location>
</feature>
<dbReference type="InterPro" id="IPR008936">
    <property type="entry name" value="Rho_GTPase_activation_prot"/>
</dbReference>
<feature type="region of interest" description="Disordered" evidence="2">
    <location>
        <begin position="159"/>
        <end position="243"/>
    </location>
</feature>
<feature type="region of interest" description="Disordered" evidence="2">
    <location>
        <begin position="1023"/>
        <end position="1123"/>
    </location>
</feature>
<feature type="compositionally biased region" description="Acidic residues" evidence="2">
    <location>
        <begin position="826"/>
        <end position="840"/>
    </location>
</feature>
<evidence type="ECO:0000313" key="5">
    <source>
        <dbReference type="Proteomes" id="UP001527925"/>
    </source>
</evidence>
<feature type="region of interest" description="Disordered" evidence="2">
    <location>
        <begin position="789"/>
        <end position="957"/>
    </location>
</feature>
<organism evidence="4 5">
    <name type="scientific">Polyrhizophydium stewartii</name>
    <dbReference type="NCBI Taxonomy" id="2732419"/>
    <lineage>
        <taxon>Eukaryota</taxon>
        <taxon>Fungi</taxon>
        <taxon>Fungi incertae sedis</taxon>
        <taxon>Chytridiomycota</taxon>
        <taxon>Chytridiomycota incertae sedis</taxon>
        <taxon>Chytridiomycetes</taxon>
        <taxon>Rhizophydiales</taxon>
        <taxon>Rhizophydiales incertae sedis</taxon>
        <taxon>Polyrhizophydium</taxon>
    </lineage>
</organism>
<feature type="compositionally biased region" description="Low complexity" evidence="2">
    <location>
        <begin position="937"/>
        <end position="956"/>
    </location>
</feature>
<dbReference type="SUPFAM" id="SSF48350">
    <property type="entry name" value="GTPase activation domain, GAP"/>
    <property type="match status" value="2"/>
</dbReference>
<dbReference type="InterPro" id="IPR001936">
    <property type="entry name" value="RasGAP_dom"/>
</dbReference>
<dbReference type="Gene3D" id="1.10.506.10">
    <property type="entry name" value="GTPase Activation - p120gap, domain 1"/>
    <property type="match status" value="2"/>
</dbReference>
<dbReference type="InterPro" id="IPR039360">
    <property type="entry name" value="Ras_GTPase"/>
</dbReference>
<dbReference type="PROSITE" id="PS50018">
    <property type="entry name" value="RAS_GTPASE_ACTIV_2"/>
    <property type="match status" value="2"/>
</dbReference>
<feature type="compositionally biased region" description="Polar residues" evidence="2">
    <location>
        <begin position="1176"/>
        <end position="1186"/>
    </location>
</feature>
<feature type="compositionally biased region" description="Low complexity" evidence="2">
    <location>
        <begin position="1150"/>
        <end position="1164"/>
    </location>
</feature>
<feature type="region of interest" description="Disordered" evidence="2">
    <location>
        <begin position="506"/>
        <end position="583"/>
    </location>
</feature>
<evidence type="ECO:0000313" key="4">
    <source>
        <dbReference type="EMBL" id="KAL2919469.1"/>
    </source>
</evidence>
<evidence type="ECO:0000256" key="1">
    <source>
        <dbReference type="ARBA" id="ARBA00022468"/>
    </source>
</evidence>
<evidence type="ECO:0000259" key="3">
    <source>
        <dbReference type="PROSITE" id="PS50018"/>
    </source>
</evidence>
<comment type="caution">
    <text evidence="4">The sequence shown here is derived from an EMBL/GenBank/DDBJ whole genome shotgun (WGS) entry which is preliminary data.</text>
</comment>
<feature type="compositionally biased region" description="Low complexity" evidence="2">
    <location>
        <begin position="1228"/>
        <end position="1250"/>
    </location>
</feature>
<dbReference type="PANTHER" id="PTHR10194">
    <property type="entry name" value="RAS GTPASE-ACTIVATING PROTEINS"/>
    <property type="match status" value="1"/>
</dbReference>
<dbReference type="SMART" id="SM00323">
    <property type="entry name" value="RasGAP"/>
    <property type="match status" value="1"/>
</dbReference>
<feature type="domain" description="Ras-GAP" evidence="3">
    <location>
        <begin position="705"/>
        <end position="753"/>
    </location>
</feature>
<feature type="compositionally biased region" description="Gly residues" evidence="2">
    <location>
        <begin position="805"/>
        <end position="825"/>
    </location>
</feature>
<feature type="compositionally biased region" description="Low complexity" evidence="2">
    <location>
        <begin position="187"/>
        <end position="218"/>
    </location>
</feature>
<accession>A0ABR4NJ22</accession>
<evidence type="ECO:0000256" key="2">
    <source>
        <dbReference type="SAM" id="MobiDB-lite"/>
    </source>
</evidence>
<feature type="compositionally biased region" description="Polar residues" evidence="2">
    <location>
        <begin position="555"/>
        <end position="579"/>
    </location>
</feature>
<feature type="region of interest" description="Disordered" evidence="2">
    <location>
        <begin position="1150"/>
        <end position="1271"/>
    </location>
</feature>
<feature type="compositionally biased region" description="Basic and acidic residues" evidence="2">
    <location>
        <begin position="864"/>
        <end position="875"/>
    </location>
</feature>
<dbReference type="Pfam" id="PF00616">
    <property type="entry name" value="RasGAP"/>
    <property type="match status" value="2"/>
</dbReference>